<feature type="transmembrane region" description="Helical" evidence="1">
    <location>
        <begin position="167"/>
        <end position="188"/>
    </location>
</feature>
<keyword evidence="1" id="KW-1133">Transmembrane helix</keyword>
<keyword evidence="1" id="KW-0812">Transmembrane</keyword>
<feature type="transmembrane region" description="Helical" evidence="1">
    <location>
        <begin position="56"/>
        <end position="78"/>
    </location>
</feature>
<evidence type="ECO:0000256" key="1">
    <source>
        <dbReference type="SAM" id="Phobius"/>
    </source>
</evidence>
<reference evidence="2 3" key="2">
    <citation type="journal article" date="2021" name="Int. J. Syst. Evol. Microbiol.">
        <title>Roseibium litorale sp. nov., isolated from a tidal flat sediment and proposal for the reclassification of Labrenzia polysiphoniae as Roseibium polysiphoniae comb. nov.</title>
        <authorList>
            <person name="Liu Y."/>
            <person name="Pei T."/>
            <person name="Du J."/>
            <person name="Chao M."/>
            <person name="Deng M.R."/>
            <person name="Zhu H."/>
        </authorList>
    </citation>
    <scope>NUCLEOTIDE SEQUENCE [LARGE SCALE GENOMIC DNA]</scope>
    <source>
        <strain evidence="2 3">4C16A</strain>
    </source>
</reference>
<gene>
    <name evidence="2" type="ORF">IG616_12660</name>
</gene>
<feature type="transmembrane region" description="Helical" evidence="1">
    <location>
        <begin position="6"/>
        <end position="23"/>
    </location>
</feature>
<name>A0ABR9CPR2_9HYPH</name>
<feature type="transmembrane region" description="Helical" evidence="1">
    <location>
        <begin position="280"/>
        <end position="301"/>
    </location>
</feature>
<accession>A0ABR9CPR2</accession>
<reference evidence="3" key="1">
    <citation type="submission" date="2020-09" db="EMBL/GenBank/DDBJ databases">
        <title>The genome sequence of strain Labrenzia suaedae 4C16A.</title>
        <authorList>
            <person name="Liu Y."/>
        </authorList>
    </citation>
    <scope>NUCLEOTIDE SEQUENCE [LARGE SCALE GENOMIC DNA]</scope>
    <source>
        <strain evidence="3">4C16A</strain>
    </source>
</reference>
<organism evidence="2 3">
    <name type="scientific">Roseibium litorale</name>
    <dbReference type="NCBI Taxonomy" id="2803841"/>
    <lineage>
        <taxon>Bacteria</taxon>
        <taxon>Pseudomonadati</taxon>
        <taxon>Pseudomonadota</taxon>
        <taxon>Alphaproteobacteria</taxon>
        <taxon>Hyphomicrobiales</taxon>
        <taxon>Stappiaceae</taxon>
        <taxon>Roseibium</taxon>
    </lineage>
</organism>
<sequence length="399" mass="42831">MLNISIVLVMVAACIFLLMPRLRTSQDWRAVITPLASIIGSGFLVLGPILARNYGVYAPGMMAVLCLTAWLFGSAIRFNIKAIEDKVPSGPFGAGIETASSWSLAFAYFISVAYYLNLFGSFGVNLIPGTEAVHAKLVTSAVFLLILAVGWGRGFRSLERLEYTSVALKLAIIAGLFIGLGAFFARHVQDADLVFETPHVTGWNALFLAFGLLITVQGFETSRYLGGEYSADTRIRSMRQAQLISTGIYLVYMLLIAFVFPRSELGTSETAIIDMMQFVAPILPILLVAAALAAQFSAAIADTAGSGGLIEEQSGHRLSARSGYLLLTLTGIGLTWVADVFDIINYASRAFALYYLLQAALAVCYARSRGSAALLPFLYGLLALLGLLITLFGQAVEGG</sequence>
<feature type="transmembrane region" description="Helical" evidence="1">
    <location>
        <begin position="200"/>
        <end position="219"/>
    </location>
</feature>
<dbReference type="Gene3D" id="1.20.1740.10">
    <property type="entry name" value="Amino acid/polyamine transporter I"/>
    <property type="match status" value="1"/>
</dbReference>
<feature type="transmembrane region" description="Helical" evidence="1">
    <location>
        <begin position="322"/>
        <end position="341"/>
    </location>
</feature>
<feature type="transmembrane region" description="Helical" evidence="1">
    <location>
        <begin position="137"/>
        <end position="155"/>
    </location>
</feature>
<dbReference type="Proteomes" id="UP000632063">
    <property type="component" value="Unassembled WGS sequence"/>
</dbReference>
<feature type="transmembrane region" description="Helical" evidence="1">
    <location>
        <begin position="30"/>
        <end position="50"/>
    </location>
</feature>
<feature type="transmembrane region" description="Helical" evidence="1">
    <location>
        <begin position="347"/>
        <end position="366"/>
    </location>
</feature>
<evidence type="ECO:0000313" key="3">
    <source>
        <dbReference type="Proteomes" id="UP000632063"/>
    </source>
</evidence>
<comment type="caution">
    <text evidence="2">The sequence shown here is derived from an EMBL/GenBank/DDBJ whole genome shotgun (WGS) entry which is preliminary data.</text>
</comment>
<keyword evidence="1" id="KW-0472">Membrane</keyword>
<keyword evidence="3" id="KW-1185">Reference proteome</keyword>
<feature type="transmembrane region" description="Helical" evidence="1">
    <location>
        <begin position="240"/>
        <end position="260"/>
    </location>
</feature>
<protein>
    <recommendedName>
        <fullName evidence="4">Amino acid permease</fullName>
    </recommendedName>
</protein>
<dbReference type="EMBL" id="JACYXI010000007">
    <property type="protein sequence ID" value="MBD8892405.1"/>
    <property type="molecule type" value="Genomic_DNA"/>
</dbReference>
<evidence type="ECO:0000313" key="2">
    <source>
        <dbReference type="EMBL" id="MBD8892405.1"/>
    </source>
</evidence>
<feature type="transmembrane region" description="Helical" evidence="1">
    <location>
        <begin position="99"/>
        <end position="117"/>
    </location>
</feature>
<proteinExistence type="predicted"/>
<evidence type="ECO:0008006" key="4">
    <source>
        <dbReference type="Google" id="ProtNLM"/>
    </source>
</evidence>
<feature type="transmembrane region" description="Helical" evidence="1">
    <location>
        <begin position="373"/>
        <end position="396"/>
    </location>
</feature>